<dbReference type="RefSeq" id="XP_013271722.1">
    <property type="nucleotide sequence ID" value="XM_013416268.1"/>
</dbReference>
<feature type="signal peptide" evidence="1">
    <location>
        <begin position="1"/>
        <end position="20"/>
    </location>
</feature>
<keyword evidence="3" id="KW-1185">Reference proteome</keyword>
<name>A0A0D2IN85_9EURO</name>
<reference evidence="2 3" key="1">
    <citation type="submission" date="2015-01" db="EMBL/GenBank/DDBJ databases">
        <title>The Genome Sequence of Rhinocladiella mackenzie CBS 650.93.</title>
        <authorList>
            <consortium name="The Broad Institute Genomics Platform"/>
            <person name="Cuomo C."/>
            <person name="de Hoog S."/>
            <person name="Gorbushina A."/>
            <person name="Stielow B."/>
            <person name="Teixiera M."/>
            <person name="Abouelleil A."/>
            <person name="Chapman S.B."/>
            <person name="Priest M."/>
            <person name="Young S.K."/>
            <person name="Wortman J."/>
            <person name="Nusbaum C."/>
            <person name="Birren B."/>
        </authorList>
    </citation>
    <scope>NUCLEOTIDE SEQUENCE [LARGE SCALE GENOMIC DNA]</scope>
    <source>
        <strain evidence="2 3">CBS 650.93</strain>
    </source>
</reference>
<evidence type="ECO:0000313" key="3">
    <source>
        <dbReference type="Proteomes" id="UP000053617"/>
    </source>
</evidence>
<evidence type="ECO:0000313" key="2">
    <source>
        <dbReference type="EMBL" id="KIX04586.1"/>
    </source>
</evidence>
<dbReference type="GeneID" id="25293527"/>
<dbReference type="HOGENOM" id="CLU_102604_0_0_1"/>
<protein>
    <submittedName>
        <fullName evidence="2">Uncharacterized protein</fullName>
    </submittedName>
</protein>
<dbReference type="OrthoDB" id="4121076at2759"/>
<evidence type="ECO:0000256" key="1">
    <source>
        <dbReference type="SAM" id="SignalP"/>
    </source>
</evidence>
<sequence length="172" mass="18690">MVAPIIVLLGLLLLLGQGWSYDSGYYTPEATTAWWTPTPTSYVSYWTPSTTYTTCYTQQNVVVTITSILPCPATSTTVYYECCDQCENNCSNPPTYIGTTTVTSYTTTTPLPQQTITSNGLVIVLVDSTAYSSPTLTPSVVYQFSSDAQDASSNFWSAGMFLALIATIMILL</sequence>
<feature type="chain" id="PRO_5002244153" evidence="1">
    <location>
        <begin position="21"/>
        <end position="172"/>
    </location>
</feature>
<accession>A0A0D2IN85</accession>
<keyword evidence="1" id="KW-0732">Signal</keyword>
<gene>
    <name evidence="2" type="ORF">Z518_05456</name>
</gene>
<organism evidence="2 3">
    <name type="scientific">Rhinocladiella mackenziei CBS 650.93</name>
    <dbReference type="NCBI Taxonomy" id="1442369"/>
    <lineage>
        <taxon>Eukaryota</taxon>
        <taxon>Fungi</taxon>
        <taxon>Dikarya</taxon>
        <taxon>Ascomycota</taxon>
        <taxon>Pezizomycotina</taxon>
        <taxon>Eurotiomycetes</taxon>
        <taxon>Chaetothyriomycetidae</taxon>
        <taxon>Chaetothyriales</taxon>
        <taxon>Herpotrichiellaceae</taxon>
        <taxon>Rhinocladiella</taxon>
    </lineage>
</organism>
<dbReference type="AlphaFoldDB" id="A0A0D2IN85"/>
<proteinExistence type="predicted"/>
<dbReference type="Proteomes" id="UP000053617">
    <property type="component" value="Unassembled WGS sequence"/>
</dbReference>
<dbReference type="VEuPathDB" id="FungiDB:Z518_05456"/>
<dbReference type="EMBL" id="KN847478">
    <property type="protein sequence ID" value="KIX04586.1"/>
    <property type="molecule type" value="Genomic_DNA"/>
</dbReference>